<evidence type="ECO:0000313" key="4">
    <source>
        <dbReference type="EMBL" id="NEL55445.1"/>
    </source>
</evidence>
<feature type="DNA-binding region" description="H-T-H motif" evidence="2">
    <location>
        <begin position="35"/>
        <end position="54"/>
    </location>
</feature>
<evidence type="ECO:0000313" key="5">
    <source>
        <dbReference type="Proteomes" id="UP000470470"/>
    </source>
</evidence>
<keyword evidence="1 2" id="KW-0238">DNA-binding</keyword>
<dbReference type="GO" id="GO:0003700">
    <property type="term" value="F:DNA-binding transcription factor activity"/>
    <property type="evidence" value="ECO:0007669"/>
    <property type="project" value="TreeGrafter"/>
</dbReference>
<sequence length="200" mass="21570">MTAADKRPAHRPSRRTAVVQAAMQLFASPRSDAVTVAQIAEAAGMTSAAVYYHFASKDDVLLEGLRSFGEAMVTEARRVQQDVAARGASVGEVPVRLLGWMDARADEARVWFVTSSGVSLAVEQLRRELRHDLMTVFTRAAKAARARTSAAEAAVIATALLSLLETAATSWLVEDESLTGLGRPAFLEETDLLARRITSL</sequence>
<keyword evidence="5" id="KW-1185">Reference proteome</keyword>
<evidence type="ECO:0000259" key="3">
    <source>
        <dbReference type="PROSITE" id="PS50977"/>
    </source>
</evidence>
<dbReference type="Pfam" id="PF00440">
    <property type="entry name" value="TetR_N"/>
    <property type="match status" value="1"/>
</dbReference>
<feature type="domain" description="HTH tetR-type" evidence="3">
    <location>
        <begin position="12"/>
        <end position="72"/>
    </location>
</feature>
<accession>A0A7K3WG23</accession>
<dbReference type="InterPro" id="IPR001647">
    <property type="entry name" value="HTH_TetR"/>
</dbReference>
<dbReference type="RefSeq" id="WP_152727376.1">
    <property type="nucleotide sequence ID" value="NZ_JAABOZ010000001.1"/>
</dbReference>
<dbReference type="InterPro" id="IPR050109">
    <property type="entry name" value="HTH-type_TetR-like_transc_reg"/>
</dbReference>
<dbReference type="PANTHER" id="PTHR30055:SF226">
    <property type="entry name" value="HTH-TYPE TRANSCRIPTIONAL REGULATOR PKSA"/>
    <property type="match status" value="1"/>
</dbReference>
<dbReference type="PRINTS" id="PR00455">
    <property type="entry name" value="HTHTETR"/>
</dbReference>
<dbReference type="EMBL" id="JAAGWK010000022">
    <property type="protein sequence ID" value="NEL55445.1"/>
    <property type="molecule type" value="Genomic_DNA"/>
</dbReference>
<evidence type="ECO:0000256" key="2">
    <source>
        <dbReference type="PROSITE-ProRule" id="PRU00335"/>
    </source>
</evidence>
<dbReference type="PROSITE" id="PS50977">
    <property type="entry name" value="HTH_TETR_2"/>
    <property type="match status" value="1"/>
</dbReference>
<name>A0A7K3WG23_9ACTN</name>
<dbReference type="PANTHER" id="PTHR30055">
    <property type="entry name" value="HTH-TYPE TRANSCRIPTIONAL REGULATOR RUTR"/>
    <property type="match status" value="1"/>
</dbReference>
<dbReference type="Proteomes" id="UP000470470">
    <property type="component" value="Unassembled WGS sequence"/>
</dbReference>
<gene>
    <name evidence="4" type="ORF">G1H19_15760</name>
</gene>
<comment type="caution">
    <text evidence="4">The sequence shown here is derived from an EMBL/GenBank/DDBJ whole genome shotgun (WGS) entry which is preliminary data.</text>
</comment>
<evidence type="ECO:0000256" key="1">
    <source>
        <dbReference type="ARBA" id="ARBA00023125"/>
    </source>
</evidence>
<protein>
    <submittedName>
        <fullName evidence="4">Helix-turn-helix transcriptional regulator</fullName>
    </submittedName>
</protein>
<dbReference type="InterPro" id="IPR009057">
    <property type="entry name" value="Homeodomain-like_sf"/>
</dbReference>
<dbReference type="Gene3D" id="1.10.357.10">
    <property type="entry name" value="Tetracycline Repressor, domain 2"/>
    <property type="match status" value="1"/>
</dbReference>
<dbReference type="AlphaFoldDB" id="A0A7K3WG23"/>
<proteinExistence type="predicted"/>
<reference evidence="4 5" key="1">
    <citation type="submission" date="2020-02" db="EMBL/GenBank/DDBJ databases">
        <title>The whole genome sequence of CPCC 205119.</title>
        <authorList>
            <person name="Jiang Z."/>
        </authorList>
    </citation>
    <scope>NUCLEOTIDE SEQUENCE [LARGE SCALE GENOMIC DNA]</scope>
    <source>
        <strain evidence="4 5">CPCC 205119</strain>
    </source>
</reference>
<dbReference type="GO" id="GO:0000976">
    <property type="term" value="F:transcription cis-regulatory region binding"/>
    <property type="evidence" value="ECO:0007669"/>
    <property type="project" value="TreeGrafter"/>
</dbReference>
<organism evidence="4 5">
    <name type="scientific">Goekera deserti</name>
    <dbReference type="NCBI Taxonomy" id="2497753"/>
    <lineage>
        <taxon>Bacteria</taxon>
        <taxon>Bacillati</taxon>
        <taxon>Actinomycetota</taxon>
        <taxon>Actinomycetes</taxon>
        <taxon>Geodermatophilales</taxon>
        <taxon>Geodermatophilaceae</taxon>
        <taxon>Goekera</taxon>
    </lineage>
</organism>
<dbReference type="SUPFAM" id="SSF46689">
    <property type="entry name" value="Homeodomain-like"/>
    <property type="match status" value="1"/>
</dbReference>